<dbReference type="OrthoDB" id="510445at2"/>
<keyword evidence="2" id="KW-1185">Reference proteome</keyword>
<evidence type="ECO:0000313" key="2">
    <source>
        <dbReference type="Proteomes" id="UP000076925"/>
    </source>
</evidence>
<accession>A0A139X0M6</accession>
<gene>
    <name evidence="1" type="ORF">WA1_38605</name>
</gene>
<proteinExistence type="predicted"/>
<sequence length="203" mass="23357">MINPSNFNRFTYVIGANQDTKDELITWIVKLQEYINQYFEGDKSRIMRTTFGDCVSKVEVLVDLVIDNSYASDFRGVRDQNDRLQAGAIISRQIGSLFPYTEERVYLSIDPFTTPPWNCLGLEGVELPEKIKGAARWLMSEIVQEIIDTEIEGVTKVLSIDRAKDFYLSIGFQENPEYFRELVLTKEAALAFLQDQLYLRGET</sequence>
<organism evidence="1 2">
    <name type="scientific">Scytonema hofmannii PCC 7110</name>
    <dbReference type="NCBI Taxonomy" id="128403"/>
    <lineage>
        <taxon>Bacteria</taxon>
        <taxon>Bacillati</taxon>
        <taxon>Cyanobacteriota</taxon>
        <taxon>Cyanophyceae</taxon>
        <taxon>Nostocales</taxon>
        <taxon>Scytonemataceae</taxon>
        <taxon>Scytonema</taxon>
    </lineage>
</organism>
<evidence type="ECO:0000313" key="1">
    <source>
        <dbReference type="EMBL" id="KYC38255.1"/>
    </source>
</evidence>
<reference evidence="1 2" key="1">
    <citation type="journal article" date="2013" name="Genome Biol. Evol.">
        <title>Genomes of Stigonematalean cyanobacteria (subsection V) and the evolution of oxygenic photosynthesis from prokaryotes to plastids.</title>
        <authorList>
            <person name="Dagan T."/>
            <person name="Roettger M."/>
            <person name="Stucken K."/>
            <person name="Landan G."/>
            <person name="Koch R."/>
            <person name="Major P."/>
            <person name="Gould S.B."/>
            <person name="Goremykin V.V."/>
            <person name="Rippka R."/>
            <person name="Tandeau de Marsac N."/>
            <person name="Gugger M."/>
            <person name="Lockhart P.J."/>
            <person name="Allen J.F."/>
            <person name="Brune I."/>
            <person name="Maus I."/>
            <person name="Puhler A."/>
            <person name="Martin W.F."/>
        </authorList>
    </citation>
    <scope>NUCLEOTIDE SEQUENCE [LARGE SCALE GENOMIC DNA]</scope>
    <source>
        <strain evidence="1 2">PCC 7110</strain>
    </source>
</reference>
<dbReference type="RefSeq" id="WP_017749741.1">
    <property type="nucleotide sequence ID" value="NZ_KQ976354.1"/>
</dbReference>
<dbReference type="AlphaFoldDB" id="A0A139X0M6"/>
<protein>
    <submittedName>
        <fullName evidence="1">Uncharacterized protein</fullName>
    </submittedName>
</protein>
<name>A0A139X0M6_9CYAN</name>
<dbReference type="Proteomes" id="UP000076925">
    <property type="component" value="Unassembled WGS sequence"/>
</dbReference>
<comment type="caution">
    <text evidence="1">The sequence shown here is derived from an EMBL/GenBank/DDBJ whole genome shotgun (WGS) entry which is preliminary data.</text>
</comment>
<dbReference type="EMBL" id="ANNX02000042">
    <property type="protein sequence ID" value="KYC38255.1"/>
    <property type="molecule type" value="Genomic_DNA"/>
</dbReference>